<evidence type="ECO:0000256" key="4">
    <source>
        <dbReference type="ARBA" id="ARBA00022729"/>
    </source>
</evidence>
<feature type="domain" description="Peptidase A1" evidence="5">
    <location>
        <begin position="1"/>
        <end position="219"/>
    </location>
</feature>
<sequence>ISLAFRIPRVFAMCLPSVYQSQGVIFVGGGPYVMQPGIDLSGYLTYTPFYTNPLAFSTSEYYIQVNSIDIDGEKIPIYSGSTEFLFQKLVTMNTLIPYTVMRTSIYNQFTSLFIEKAKAMNIFRVASVAPFGVCFDSTNMRGSPVGALVPTIGLVLHRENVVWNIHGRNSMVRISDKVSCLGFVDGGSDYDTRMLVIGGYQLENKLIEFNLAKKRLGFTSTAISRFPIDCSNFRFQQ</sequence>
<evidence type="ECO:0000259" key="5">
    <source>
        <dbReference type="PROSITE" id="PS51767"/>
    </source>
</evidence>
<keyword evidence="3" id="KW-0964">Secreted</keyword>
<dbReference type="InterPro" id="IPR032799">
    <property type="entry name" value="TAXi_C"/>
</dbReference>
<comment type="subcellular location">
    <subcellularLocation>
        <location evidence="1">Secreted</location>
        <location evidence="1">Extracellular space</location>
    </subcellularLocation>
</comment>
<evidence type="ECO:0000256" key="1">
    <source>
        <dbReference type="ARBA" id="ARBA00004239"/>
    </source>
</evidence>
<keyword evidence="7" id="KW-1185">Reference proteome</keyword>
<dbReference type="PANTHER" id="PTHR47965:SF22">
    <property type="entry name" value="EUKARYOTIC ASPARTYL PROTEASE FAMILY PROTEIN"/>
    <property type="match status" value="1"/>
</dbReference>
<accession>A0AA41S2I5</accession>
<name>A0AA41S2I5_PAPNU</name>
<dbReference type="GO" id="GO:0006508">
    <property type="term" value="P:proteolysis"/>
    <property type="evidence" value="ECO:0007669"/>
    <property type="project" value="InterPro"/>
</dbReference>
<dbReference type="Pfam" id="PF14541">
    <property type="entry name" value="TAXi_C"/>
    <property type="match status" value="1"/>
</dbReference>
<evidence type="ECO:0000313" key="7">
    <source>
        <dbReference type="Proteomes" id="UP001177140"/>
    </source>
</evidence>
<comment type="caution">
    <text evidence="6">The sequence shown here is derived from an EMBL/GenBank/DDBJ whole genome shotgun (WGS) entry which is preliminary data.</text>
</comment>
<gene>
    <name evidence="6" type="ORF">MKW94_002335</name>
</gene>
<dbReference type="PROSITE" id="PS51767">
    <property type="entry name" value="PEPTIDASE_A1"/>
    <property type="match status" value="1"/>
</dbReference>
<dbReference type="Proteomes" id="UP001177140">
    <property type="component" value="Unassembled WGS sequence"/>
</dbReference>
<comment type="similarity">
    <text evidence="2">Belongs to the peptidase A1 family.</text>
</comment>
<dbReference type="InterPro" id="IPR021109">
    <property type="entry name" value="Peptidase_aspartic_dom_sf"/>
</dbReference>
<dbReference type="EMBL" id="JAJJMA010116040">
    <property type="protein sequence ID" value="MCL7031807.1"/>
    <property type="molecule type" value="Genomic_DNA"/>
</dbReference>
<feature type="non-terminal residue" evidence="6">
    <location>
        <position position="1"/>
    </location>
</feature>
<reference evidence="6" key="1">
    <citation type="submission" date="2022-03" db="EMBL/GenBank/DDBJ databases">
        <title>A functionally conserved STORR gene fusion in Papaver species that diverged 16.8 million years ago.</title>
        <authorList>
            <person name="Catania T."/>
        </authorList>
    </citation>
    <scope>NUCLEOTIDE SEQUENCE</scope>
    <source>
        <strain evidence="6">S-191538</strain>
    </source>
</reference>
<dbReference type="InterPro" id="IPR033121">
    <property type="entry name" value="PEPTIDASE_A1"/>
</dbReference>
<evidence type="ECO:0000313" key="6">
    <source>
        <dbReference type="EMBL" id="MCL7031807.1"/>
    </source>
</evidence>
<evidence type="ECO:0000256" key="3">
    <source>
        <dbReference type="ARBA" id="ARBA00022525"/>
    </source>
</evidence>
<dbReference type="Gene3D" id="2.40.70.10">
    <property type="entry name" value="Acid Proteases"/>
    <property type="match status" value="1"/>
</dbReference>
<dbReference type="PANTHER" id="PTHR47965">
    <property type="entry name" value="ASPARTYL PROTEASE-RELATED"/>
    <property type="match status" value="1"/>
</dbReference>
<organism evidence="6 7">
    <name type="scientific">Papaver nudicaule</name>
    <name type="common">Iceland poppy</name>
    <dbReference type="NCBI Taxonomy" id="74823"/>
    <lineage>
        <taxon>Eukaryota</taxon>
        <taxon>Viridiplantae</taxon>
        <taxon>Streptophyta</taxon>
        <taxon>Embryophyta</taxon>
        <taxon>Tracheophyta</taxon>
        <taxon>Spermatophyta</taxon>
        <taxon>Magnoliopsida</taxon>
        <taxon>Ranunculales</taxon>
        <taxon>Papaveraceae</taxon>
        <taxon>Papaveroideae</taxon>
        <taxon>Papaver</taxon>
    </lineage>
</organism>
<dbReference type="GO" id="GO:0005576">
    <property type="term" value="C:extracellular region"/>
    <property type="evidence" value="ECO:0007669"/>
    <property type="project" value="UniProtKB-SubCell"/>
</dbReference>
<dbReference type="AlphaFoldDB" id="A0AA41S2I5"/>
<protein>
    <recommendedName>
        <fullName evidence="5">Peptidase A1 domain-containing protein</fullName>
    </recommendedName>
</protein>
<evidence type="ECO:0000256" key="2">
    <source>
        <dbReference type="ARBA" id="ARBA00007447"/>
    </source>
</evidence>
<proteinExistence type="inferred from homology"/>
<dbReference type="InterPro" id="IPR001461">
    <property type="entry name" value="Aspartic_peptidase_A1"/>
</dbReference>
<dbReference type="GO" id="GO:0004190">
    <property type="term" value="F:aspartic-type endopeptidase activity"/>
    <property type="evidence" value="ECO:0007669"/>
    <property type="project" value="InterPro"/>
</dbReference>
<dbReference type="SUPFAM" id="SSF50630">
    <property type="entry name" value="Acid proteases"/>
    <property type="match status" value="1"/>
</dbReference>
<keyword evidence="4" id="KW-0732">Signal</keyword>
<dbReference type="FunFam" id="2.40.70.10:FF:000041">
    <property type="entry name" value="Basic 7S globulin"/>
    <property type="match status" value="1"/>
</dbReference>